<comment type="pathway">
    <text evidence="12 15">Amino-acid biosynthesis; L-valine biosynthesis; L-valine from pyruvate: step 3/4.</text>
</comment>
<comment type="pathway">
    <text evidence="13 15">Amino-acid biosynthesis; L-isoleucine biosynthesis; L-isoleucine from 2-oxobutanoate: step 3/4.</text>
</comment>
<dbReference type="Proteomes" id="UP000182690">
    <property type="component" value="Unassembled WGS sequence"/>
</dbReference>
<proteinExistence type="inferred from homology"/>
<protein>
    <recommendedName>
        <fullName evidence="14 15">Dihydroxy-acid dehydratase</fullName>
        <shortName evidence="15">DAD</shortName>
        <ecNumber evidence="14 15">4.2.1.9</ecNumber>
    </recommendedName>
</protein>
<feature type="domain" description="Dihydroxy-acid/6-phosphogluconate dehydratase N-terminal" evidence="16">
    <location>
        <begin position="33"/>
        <end position="355"/>
    </location>
</feature>
<dbReference type="SUPFAM" id="SSF52016">
    <property type="entry name" value="LeuD/IlvD-like"/>
    <property type="match status" value="1"/>
</dbReference>
<name>A0A1H1BR43_9MICO</name>
<dbReference type="Gene3D" id="3.50.30.80">
    <property type="entry name" value="IlvD/EDD C-terminal domain-like"/>
    <property type="match status" value="1"/>
</dbReference>
<evidence type="ECO:0000259" key="17">
    <source>
        <dbReference type="Pfam" id="PF24877"/>
    </source>
</evidence>
<dbReference type="GO" id="GO:0051537">
    <property type="term" value="F:2 iron, 2 sulfur cluster binding"/>
    <property type="evidence" value="ECO:0007669"/>
    <property type="project" value="UniProtKB-UniRule"/>
</dbReference>
<evidence type="ECO:0000256" key="5">
    <source>
        <dbReference type="ARBA" id="ARBA00022723"/>
    </source>
</evidence>
<dbReference type="NCBIfam" id="NF002068">
    <property type="entry name" value="PRK00911.1"/>
    <property type="match status" value="1"/>
</dbReference>
<dbReference type="GO" id="GO:0004160">
    <property type="term" value="F:dihydroxy-acid dehydratase activity"/>
    <property type="evidence" value="ECO:0007669"/>
    <property type="project" value="UniProtKB-UniRule"/>
</dbReference>
<dbReference type="SUPFAM" id="SSF143975">
    <property type="entry name" value="IlvD/EDD N-terminal domain-like"/>
    <property type="match status" value="1"/>
</dbReference>
<comment type="subunit">
    <text evidence="15">Homodimer.</text>
</comment>
<accession>A0A1H1BR43</accession>
<keyword evidence="4 15" id="KW-0001">2Fe-2S</keyword>
<evidence type="ECO:0000256" key="13">
    <source>
        <dbReference type="ARBA" id="ARBA00029437"/>
    </source>
</evidence>
<comment type="cofactor">
    <cofactor evidence="1 15">
        <name>Mg(2+)</name>
        <dbReference type="ChEBI" id="CHEBI:18420"/>
    </cofactor>
</comment>
<evidence type="ECO:0000313" key="19">
    <source>
        <dbReference type="Proteomes" id="UP000182690"/>
    </source>
</evidence>
<comment type="cofactor">
    <cofactor evidence="15">
        <name>[2Fe-2S] cluster</name>
        <dbReference type="ChEBI" id="CHEBI:190135"/>
    </cofactor>
    <text evidence="15">Binds 1 [2Fe-2S] cluster per subunit. This cluster acts as a Lewis acid cofactor.</text>
</comment>
<feature type="modified residue" description="N6-carboxylysine" evidence="15">
    <location>
        <position position="123"/>
    </location>
</feature>
<dbReference type="eggNOG" id="COG0129">
    <property type="taxonomic scope" value="Bacteria"/>
</dbReference>
<dbReference type="InterPro" id="IPR050165">
    <property type="entry name" value="DHAD_IlvD/Edd"/>
</dbReference>
<dbReference type="GO" id="GO:0009097">
    <property type="term" value="P:isoleucine biosynthetic process"/>
    <property type="evidence" value="ECO:0007669"/>
    <property type="project" value="UniProtKB-UniRule"/>
</dbReference>
<feature type="binding site" evidence="15">
    <location>
        <position position="449"/>
    </location>
    <ligand>
        <name>Mg(2+)</name>
        <dbReference type="ChEBI" id="CHEBI:18420"/>
    </ligand>
</feature>
<feature type="active site" description="Proton acceptor" evidence="15">
    <location>
        <position position="475"/>
    </location>
</feature>
<dbReference type="InterPro" id="IPR056740">
    <property type="entry name" value="ILV_EDD_C"/>
</dbReference>
<evidence type="ECO:0000256" key="7">
    <source>
        <dbReference type="ARBA" id="ARBA00023004"/>
    </source>
</evidence>
<keyword evidence="10 15" id="KW-0100">Branched-chain amino acid biosynthesis</keyword>
<dbReference type="InterPro" id="IPR020558">
    <property type="entry name" value="DiOHA_6PGluconate_deHydtase_CS"/>
</dbReference>
<dbReference type="PANTHER" id="PTHR21000:SF5">
    <property type="entry name" value="DIHYDROXY-ACID DEHYDRATASE, MITOCHONDRIAL"/>
    <property type="match status" value="1"/>
</dbReference>
<comment type="catalytic activity">
    <reaction evidence="11">
        <text>(2R)-2,3-dihydroxy-3-methylbutanoate = 3-methyl-2-oxobutanoate + H2O</text>
        <dbReference type="Rhea" id="RHEA:24809"/>
        <dbReference type="ChEBI" id="CHEBI:11851"/>
        <dbReference type="ChEBI" id="CHEBI:15377"/>
        <dbReference type="ChEBI" id="CHEBI:49072"/>
        <dbReference type="EC" id="4.2.1.9"/>
    </reaction>
    <physiologicalReaction direction="left-to-right" evidence="11">
        <dbReference type="Rhea" id="RHEA:24810"/>
    </physiologicalReaction>
</comment>
<evidence type="ECO:0000256" key="4">
    <source>
        <dbReference type="ARBA" id="ARBA00022714"/>
    </source>
</evidence>
<reference evidence="18 19" key="1">
    <citation type="submission" date="2016-10" db="EMBL/GenBank/DDBJ databases">
        <authorList>
            <person name="de Groot N.N."/>
        </authorList>
    </citation>
    <scope>NUCLEOTIDE SEQUENCE [LARGE SCALE GENOMIC DNA]</scope>
    <source>
        <strain evidence="18 19">DSM 22788</strain>
    </source>
</reference>
<sequence length="559" mass="58640">MKPRSRDVTDGIEKAAARGMLRAVGMGDADWDKPQIGIASSWNEITPCNLSLDRLAQGAKEGVHSGGGYPLQFGTISVSDGISMGHEGMHFSLVSREVIADSVETVMMAERLDGSVLLAGCDKSLPGMLMAAARLDLASVFLYAGSIAPGWVKLTDGTEKEVTIIDAFEAVGACKAGTMSEEDLKRIECAIAPGEGACGGMYTANTMASIAEALGMSLPGSAAPPSADRRRDYFAHRSGEAVVNMLRLGITARDILTKHAFENAITLLMAYGGSTNAVLHLLAIAREAEVDLTLEDFDRIGSKVPHLADMKPFGKFVMADIDRHGGVPVVLKALLDAGLLHGDALTVTGKTMAENLAELDPDPIDGTVIHHLDDPIHATGGLSILHGSLAPEGAVVKTAGFDAELFEGPARVFDRERAAMDALTEGRIGKGDIVVIRYEGPKGGPGMREMLAITAAIKGAGLGKDVLLLTDGRFSGGTTGLCIGHIAPEATDGGPIALVRDGDLIRVDIAARTLDLLVDPSELEARRENWAPLPPRYTRGVLAKYAKLVKSASHGAVTG</sequence>
<dbReference type="EMBL" id="FNKB01000002">
    <property type="protein sequence ID" value="SDQ54432.1"/>
    <property type="molecule type" value="Genomic_DNA"/>
</dbReference>
<evidence type="ECO:0000256" key="6">
    <source>
        <dbReference type="ARBA" id="ARBA00022842"/>
    </source>
</evidence>
<organism evidence="18 19">
    <name type="scientific">Leucobacter chromiiresistens</name>
    <dbReference type="NCBI Taxonomy" id="1079994"/>
    <lineage>
        <taxon>Bacteria</taxon>
        <taxon>Bacillati</taxon>
        <taxon>Actinomycetota</taxon>
        <taxon>Actinomycetes</taxon>
        <taxon>Micrococcales</taxon>
        <taxon>Microbacteriaceae</taxon>
        <taxon>Leucobacter</taxon>
    </lineage>
</organism>
<evidence type="ECO:0000313" key="18">
    <source>
        <dbReference type="EMBL" id="SDQ54432.1"/>
    </source>
</evidence>
<dbReference type="HAMAP" id="MF_00012">
    <property type="entry name" value="IlvD"/>
    <property type="match status" value="1"/>
</dbReference>
<gene>
    <name evidence="15" type="primary">ilvD</name>
    <name evidence="18" type="ORF">SAMN04488565_2992</name>
</gene>
<evidence type="ECO:0000256" key="15">
    <source>
        <dbReference type="HAMAP-Rule" id="MF_00012"/>
    </source>
</evidence>
<dbReference type="UniPathway" id="UPA00047">
    <property type="reaction ID" value="UER00057"/>
</dbReference>
<feature type="domain" description="Dihydroxy-acid/6-phosphogluconate dehydratase C-terminal" evidence="17">
    <location>
        <begin position="368"/>
        <end position="556"/>
    </location>
</feature>
<evidence type="ECO:0000256" key="2">
    <source>
        <dbReference type="ARBA" id="ARBA00006486"/>
    </source>
</evidence>
<dbReference type="GO" id="GO:0009099">
    <property type="term" value="P:L-valine biosynthetic process"/>
    <property type="evidence" value="ECO:0007669"/>
    <property type="project" value="UniProtKB-UniRule"/>
</dbReference>
<keyword evidence="5 15" id="KW-0479">Metal-binding</keyword>
<dbReference type="AlphaFoldDB" id="A0A1H1BR43"/>
<evidence type="ECO:0000256" key="14">
    <source>
        <dbReference type="ARBA" id="ARBA00029490"/>
    </source>
</evidence>
<dbReference type="STRING" id="1079994.SAMN04488565_2992"/>
<dbReference type="InterPro" id="IPR037237">
    <property type="entry name" value="IlvD/EDD_N"/>
</dbReference>
<keyword evidence="8 15" id="KW-0411">Iron-sulfur</keyword>
<dbReference type="Pfam" id="PF24877">
    <property type="entry name" value="ILV_EDD_C"/>
    <property type="match status" value="1"/>
</dbReference>
<keyword evidence="9 15" id="KW-0456">Lyase</keyword>
<dbReference type="PROSITE" id="PS00887">
    <property type="entry name" value="ILVD_EDD_2"/>
    <property type="match status" value="1"/>
</dbReference>
<evidence type="ECO:0000256" key="11">
    <source>
        <dbReference type="ARBA" id="ARBA00029304"/>
    </source>
</evidence>
<comment type="similarity">
    <text evidence="2 15">Belongs to the IlvD/Edd family.</text>
</comment>
<dbReference type="InterPro" id="IPR000581">
    <property type="entry name" value="ILV_EDD_N"/>
</dbReference>
<dbReference type="InterPro" id="IPR042096">
    <property type="entry name" value="Dihydro-acid_dehy_C"/>
</dbReference>
<evidence type="ECO:0000256" key="12">
    <source>
        <dbReference type="ARBA" id="ARBA00029436"/>
    </source>
</evidence>
<feature type="binding site" evidence="15">
    <location>
        <position position="122"/>
    </location>
    <ligand>
        <name>Mg(2+)</name>
        <dbReference type="ChEBI" id="CHEBI:18420"/>
    </ligand>
</feature>
<keyword evidence="3 15" id="KW-0028">Amino-acid biosynthesis</keyword>
<feature type="binding site" description="via carbamate group" evidence="15">
    <location>
        <position position="123"/>
    </location>
    <ligand>
        <name>Mg(2+)</name>
        <dbReference type="ChEBI" id="CHEBI:18420"/>
    </ligand>
</feature>
<dbReference type="Pfam" id="PF00920">
    <property type="entry name" value="ILVD_EDD_N"/>
    <property type="match status" value="1"/>
</dbReference>
<dbReference type="PANTHER" id="PTHR21000">
    <property type="entry name" value="DIHYDROXY-ACID DEHYDRATASE DAD"/>
    <property type="match status" value="1"/>
</dbReference>
<keyword evidence="7 15" id="KW-0408">Iron</keyword>
<comment type="catalytic activity">
    <reaction evidence="15">
        <text>(2R,3R)-2,3-dihydroxy-3-methylpentanoate = (S)-3-methyl-2-oxopentanoate + H2O</text>
        <dbReference type="Rhea" id="RHEA:27694"/>
        <dbReference type="ChEBI" id="CHEBI:15377"/>
        <dbReference type="ChEBI" id="CHEBI:35146"/>
        <dbReference type="ChEBI" id="CHEBI:49258"/>
        <dbReference type="EC" id="4.2.1.9"/>
    </reaction>
</comment>
<feature type="binding site" evidence="15">
    <location>
        <position position="80"/>
    </location>
    <ligand>
        <name>Mg(2+)</name>
        <dbReference type="ChEBI" id="CHEBI:18420"/>
    </ligand>
</feature>
<feature type="binding site" evidence="15">
    <location>
        <position position="48"/>
    </location>
    <ligand>
        <name>[2Fe-2S] cluster</name>
        <dbReference type="ChEBI" id="CHEBI:190135"/>
    </ligand>
</feature>
<evidence type="ECO:0000256" key="9">
    <source>
        <dbReference type="ARBA" id="ARBA00023239"/>
    </source>
</evidence>
<dbReference type="EC" id="4.2.1.9" evidence="14 15"/>
<dbReference type="UniPathway" id="UPA00049">
    <property type="reaction ID" value="UER00061"/>
</dbReference>
<dbReference type="NCBIfam" id="TIGR00110">
    <property type="entry name" value="ilvD"/>
    <property type="match status" value="1"/>
</dbReference>
<evidence type="ECO:0000256" key="8">
    <source>
        <dbReference type="ARBA" id="ARBA00023014"/>
    </source>
</evidence>
<keyword evidence="6 15" id="KW-0460">Magnesium</keyword>
<dbReference type="InterPro" id="IPR004404">
    <property type="entry name" value="DihydroxyA_deHydtase"/>
</dbReference>
<dbReference type="FunFam" id="3.50.30.80:FF:000001">
    <property type="entry name" value="Dihydroxy-acid dehydratase"/>
    <property type="match status" value="1"/>
</dbReference>
<comment type="function">
    <text evidence="15">Functions in the biosynthesis of branched-chain amino acids. Catalyzes the dehydration of (2R,3R)-2,3-dihydroxy-3-methylpentanoate (2,3-dihydroxy-3-methylvalerate) into 2-oxo-3-methylpentanoate (2-oxo-3-methylvalerate) and of (2R)-2,3-dihydroxy-3-methylbutanoate (2,3-dihydroxyisovalerate) into 2-oxo-3-methylbutanoate (2-oxoisovalerate), the penultimate precursor to L-isoleucine and L-valine, respectively.</text>
</comment>
<evidence type="ECO:0000256" key="1">
    <source>
        <dbReference type="ARBA" id="ARBA00001946"/>
    </source>
</evidence>
<evidence type="ECO:0000259" key="16">
    <source>
        <dbReference type="Pfam" id="PF00920"/>
    </source>
</evidence>
<dbReference type="PROSITE" id="PS00886">
    <property type="entry name" value="ILVD_EDD_1"/>
    <property type="match status" value="1"/>
</dbReference>
<evidence type="ECO:0000256" key="10">
    <source>
        <dbReference type="ARBA" id="ARBA00023304"/>
    </source>
</evidence>
<dbReference type="GO" id="GO:0000287">
    <property type="term" value="F:magnesium ion binding"/>
    <property type="evidence" value="ECO:0007669"/>
    <property type="project" value="UniProtKB-UniRule"/>
</dbReference>
<evidence type="ECO:0000256" key="3">
    <source>
        <dbReference type="ARBA" id="ARBA00022605"/>
    </source>
</evidence>
<comment type="caution">
    <text evidence="15">Lacks conserved residue(s) required for the propagation of feature annotation.</text>
</comment>